<evidence type="ECO:0000259" key="2">
    <source>
        <dbReference type="Pfam" id="PF05378"/>
    </source>
</evidence>
<protein>
    <submittedName>
        <fullName evidence="4">5-oxoprolinase</fullName>
    </submittedName>
</protein>
<dbReference type="GO" id="GO:0017168">
    <property type="term" value="F:5-oxoprolinase (ATP-hydrolyzing) activity"/>
    <property type="evidence" value="ECO:0007669"/>
    <property type="project" value="TreeGrafter"/>
</dbReference>
<feature type="domain" description="Hydantoinase A/oxoprolinase" evidence="1">
    <location>
        <begin position="202"/>
        <end position="494"/>
    </location>
</feature>
<dbReference type="InterPro" id="IPR043129">
    <property type="entry name" value="ATPase_NBD"/>
</dbReference>
<accession>A0A2S7WV14</accession>
<evidence type="ECO:0000259" key="1">
    <source>
        <dbReference type="Pfam" id="PF01968"/>
    </source>
</evidence>
<dbReference type="RefSeq" id="WP_105020023.1">
    <property type="nucleotide sequence ID" value="NZ_MSCM01000001.1"/>
</dbReference>
<dbReference type="OrthoDB" id="9768323at2"/>
<feature type="domain" description="Hydantoinase/oxoprolinase N-terminal" evidence="2">
    <location>
        <begin position="2"/>
        <end position="180"/>
    </location>
</feature>
<gene>
    <name evidence="4" type="ORF">BTO16_02135</name>
</gene>
<dbReference type="AlphaFoldDB" id="A0A2S7WV14"/>
<feature type="domain" description="Acetophenone carboxylase-like C-terminal" evidence="3">
    <location>
        <begin position="507"/>
        <end position="677"/>
    </location>
</feature>
<dbReference type="Pfam" id="PF05378">
    <property type="entry name" value="Hydant_A_N"/>
    <property type="match status" value="1"/>
</dbReference>
<reference evidence="4 5" key="1">
    <citation type="submission" date="2016-12" db="EMBL/GenBank/DDBJ databases">
        <title>Trade-off between light-utilization and light-protection in marine flavobacteria.</title>
        <authorList>
            <person name="Kumagai Y."/>
            <person name="Yoshizawa S."/>
            <person name="Kogure K."/>
            <person name="Iwasaki W."/>
        </authorList>
    </citation>
    <scope>NUCLEOTIDE SEQUENCE [LARGE SCALE GENOMIC DNA]</scope>
    <source>
        <strain evidence="4 5">ATCC 43844</strain>
    </source>
</reference>
<keyword evidence="5" id="KW-1185">Reference proteome</keyword>
<dbReference type="InterPro" id="IPR045079">
    <property type="entry name" value="Oxoprolinase-like"/>
</dbReference>
<dbReference type="Proteomes" id="UP000239068">
    <property type="component" value="Unassembled WGS sequence"/>
</dbReference>
<sequence length="686" mass="76276">MRVATDIGGTFTDLVFFDYDQKNKEVKNVEVSKASTTPGEFEKGILNAIDKINLDLSTIDFFAHGTTVVINAITERKGAKTALITTEGFRDVLEIARGTRPDLYNFNFKKEAPFVERYLRQEVKERINYLGEIITPIDETTVDKHIVEFIKEGVEAIAICFLHGYKNPIHEEKLANYIRTKYPQFEVISSYEVTREWREYERTSSTVLSAYVKPLATKYLNNLTHHLQKLGYKNDLYIMQSNGGITTVDDVKANPITLIESGPASGILGAVVLGKTIGKENLLVLDIGGTTAKCSLIENGTPKIVTTYNIEKTKTQAGFPILTPVIDIVEIGNGGGSIAWLDDGGKMRVGPKSAAANPGPSSYGQGGTHFTTTDANVVCNRIHKDYFLGGELKPDFNSIEKAAKPLCETLDMTMQEVARGVIRVANSNMINALKSVSVNKGYDPRDFTLVVIGGGGPMHGAYLAQELQMPEVIIPLNAGVFSAFGMLMSDLRRDYIRTDVMDLNEDKFSTLKAVFQEMKNEAVKAYERDSYLKEDIKFEYYLDLRYNGQEHSVKLGIPNLDDLKMDEIENNFHQLHKKRYAFSLKNTTIEIVNYHLVAEVIVNKPIIAKVTSKGNTIADALIVKEAVDFDEAGIHEANFYDRTKLEPGMTIEGPAIIVEQSTSTVVPPNHQFSIDAYANIIISKTK</sequence>
<dbReference type="EMBL" id="MSCM01000001">
    <property type="protein sequence ID" value="PQJ81449.1"/>
    <property type="molecule type" value="Genomic_DNA"/>
</dbReference>
<dbReference type="Pfam" id="PF01968">
    <property type="entry name" value="Hydantoinase_A"/>
    <property type="match status" value="1"/>
</dbReference>
<dbReference type="PANTHER" id="PTHR11365:SF23">
    <property type="entry name" value="HYPOTHETICAL 5-OXOPROLINASE (EUROFUNG)-RELATED"/>
    <property type="match status" value="1"/>
</dbReference>
<dbReference type="SUPFAM" id="SSF53067">
    <property type="entry name" value="Actin-like ATPase domain"/>
    <property type="match status" value="1"/>
</dbReference>
<dbReference type="Pfam" id="PF19278">
    <property type="entry name" value="Hydant_A_C"/>
    <property type="match status" value="1"/>
</dbReference>
<dbReference type="InterPro" id="IPR008040">
    <property type="entry name" value="Hydant_A_N"/>
</dbReference>
<name>A0A2S7WV14_9FLAO</name>
<evidence type="ECO:0000313" key="5">
    <source>
        <dbReference type="Proteomes" id="UP000239068"/>
    </source>
</evidence>
<dbReference type="PANTHER" id="PTHR11365">
    <property type="entry name" value="5-OXOPROLINASE RELATED"/>
    <property type="match status" value="1"/>
</dbReference>
<dbReference type="InterPro" id="IPR002821">
    <property type="entry name" value="Hydantoinase_A"/>
</dbReference>
<dbReference type="GO" id="GO:0006749">
    <property type="term" value="P:glutathione metabolic process"/>
    <property type="evidence" value="ECO:0007669"/>
    <property type="project" value="TreeGrafter"/>
</dbReference>
<evidence type="ECO:0000259" key="3">
    <source>
        <dbReference type="Pfam" id="PF19278"/>
    </source>
</evidence>
<dbReference type="InterPro" id="IPR049517">
    <property type="entry name" value="ACX-like_C"/>
</dbReference>
<organism evidence="4 5">
    <name type="scientific">Polaribacter glomeratus</name>
    <dbReference type="NCBI Taxonomy" id="102"/>
    <lineage>
        <taxon>Bacteria</taxon>
        <taxon>Pseudomonadati</taxon>
        <taxon>Bacteroidota</taxon>
        <taxon>Flavobacteriia</taxon>
        <taxon>Flavobacteriales</taxon>
        <taxon>Flavobacteriaceae</taxon>
    </lineage>
</organism>
<comment type="caution">
    <text evidence="4">The sequence shown here is derived from an EMBL/GenBank/DDBJ whole genome shotgun (WGS) entry which is preliminary data.</text>
</comment>
<proteinExistence type="predicted"/>
<evidence type="ECO:0000313" key="4">
    <source>
        <dbReference type="EMBL" id="PQJ81449.1"/>
    </source>
</evidence>
<dbReference type="GO" id="GO:0005829">
    <property type="term" value="C:cytosol"/>
    <property type="evidence" value="ECO:0007669"/>
    <property type="project" value="TreeGrafter"/>
</dbReference>